<feature type="domain" description="Cytidylate kinase" evidence="9">
    <location>
        <begin position="6"/>
        <end position="219"/>
    </location>
</feature>
<dbReference type="PANTHER" id="PTHR21299:SF2">
    <property type="entry name" value="CYTIDYLATE KINASE"/>
    <property type="match status" value="1"/>
</dbReference>
<organism evidence="10">
    <name type="scientific">candidate division WOR-3 bacterium</name>
    <dbReference type="NCBI Taxonomy" id="2052148"/>
    <lineage>
        <taxon>Bacteria</taxon>
        <taxon>Bacteria division WOR-3</taxon>
    </lineage>
</organism>
<sequence>MEGFVVAIDGNAGSGKSTTAKGIAQRLKFFYLDTGAMYRAFTLKYLNNGGNEKIDLDLVRKLLKDTTIELNLDGENLVVKLDGQDVSQEIRTPRVNALVSQISAIKEVRDWMVKRQREIARGKNIVCEGRDMTTVVFPDAQVKIFMDADLRTRAKRRQKELKEKGIKAKLREVIKNLKFRDTFDSHREYSPLRKAKDAVVIDTTNLTIDEEIARVVEVVLQKLNKTNLYKESL</sequence>
<dbReference type="AlphaFoldDB" id="A0A7C4TBK1"/>
<dbReference type="GO" id="GO:0015949">
    <property type="term" value="P:nucleobase-containing small molecule interconversion"/>
    <property type="evidence" value="ECO:0007669"/>
    <property type="project" value="TreeGrafter"/>
</dbReference>
<dbReference type="EMBL" id="DTGZ01000043">
    <property type="protein sequence ID" value="HGV97126.1"/>
    <property type="molecule type" value="Genomic_DNA"/>
</dbReference>
<dbReference type="Pfam" id="PF02224">
    <property type="entry name" value="Cytidylate_kin"/>
    <property type="match status" value="1"/>
</dbReference>
<dbReference type="InterPro" id="IPR011994">
    <property type="entry name" value="Cytidylate_kinase_dom"/>
</dbReference>
<comment type="subcellular location">
    <subcellularLocation>
        <location evidence="8">Cytoplasm</location>
    </subcellularLocation>
</comment>
<evidence type="ECO:0000256" key="6">
    <source>
        <dbReference type="ARBA" id="ARBA00047615"/>
    </source>
</evidence>
<dbReference type="SUPFAM" id="SSF52540">
    <property type="entry name" value="P-loop containing nucleoside triphosphate hydrolases"/>
    <property type="match status" value="1"/>
</dbReference>
<evidence type="ECO:0000256" key="1">
    <source>
        <dbReference type="ARBA" id="ARBA00009427"/>
    </source>
</evidence>
<evidence type="ECO:0000259" key="9">
    <source>
        <dbReference type="Pfam" id="PF02224"/>
    </source>
</evidence>
<reference evidence="10" key="1">
    <citation type="journal article" date="2020" name="mSystems">
        <title>Genome- and Community-Level Interaction Insights into Carbon Utilization and Element Cycling Functions of Hydrothermarchaeota in Hydrothermal Sediment.</title>
        <authorList>
            <person name="Zhou Z."/>
            <person name="Liu Y."/>
            <person name="Xu W."/>
            <person name="Pan J."/>
            <person name="Luo Z.H."/>
            <person name="Li M."/>
        </authorList>
    </citation>
    <scope>NUCLEOTIDE SEQUENCE [LARGE SCALE GENOMIC DNA]</scope>
    <source>
        <strain evidence="10">SpSt-774</strain>
    </source>
</reference>
<dbReference type="NCBIfam" id="TIGR00017">
    <property type="entry name" value="cmk"/>
    <property type="match status" value="1"/>
</dbReference>
<evidence type="ECO:0000256" key="7">
    <source>
        <dbReference type="ARBA" id="ARBA00048478"/>
    </source>
</evidence>
<comment type="catalytic activity">
    <reaction evidence="7 8">
        <text>CMP + ATP = CDP + ADP</text>
        <dbReference type="Rhea" id="RHEA:11600"/>
        <dbReference type="ChEBI" id="CHEBI:30616"/>
        <dbReference type="ChEBI" id="CHEBI:58069"/>
        <dbReference type="ChEBI" id="CHEBI:60377"/>
        <dbReference type="ChEBI" id="CHEBI:456216"/>
        <dbReference type="EC" id="2.7.4.25"/>
    </reaction>
</comment>
<keyword evidence="8" id="KW-0963">Cytoplasm</keyword>
<dbReference type="GO" id="GO:0005829">
    <property type="term" value="C:cytosol"/>
    <property type="evidence" value="ECO:0007669"/>
    <property type="project" value="TreeGrafter"/>
</dbReference>
<gene>
    <name evidence="8" type="primary">cmk</name>
    <name evidence="10" type="ORF">ENV60_02385</name>
</gene>
<evidence type="ECO:0000256" key="4">
    <source>
        <dbReference type="ARBA" id="ARBA00022777"/>
    </source>
</evidence>
<dbReference type="GO" id="GO:0036431">
    <property type="term" value="F:dCMP kinase activity"/>
    <property type="evidence" value="ECO:0007669"/>
    <property type="project" value="InterPro"/>
</dbReference>
<feature type="binding site" evidence="8">
    <location>
        <begin position="10"/>
        <end position="18"/>
    </location>
    <ligand>
        <name>ATP</name>
        <dbReference type="ChEBI" id="CHEBI:30616"/>
    </ligand>
</feature>
<dbReference type="EC" id="2.7.4.25" evidence="8"/>
<comment type="catalytic activity">
    <reaction evidence="6 8">
        <text>dCMP + ATP = dCDP + ADP</text>
        <dbReference type="Rhea" id="RHEA:25094"/>
        <dbReference type="ChEBI" id="CHEBI:30616"/>
        <dbReference type="ChEBI" id="CHEBI:57566"/>
        <dbReference type="ChEBI" id="CHEBI:58593"/>
        <dbReference type="ChEBI" id="CHEBI:456216"/>
        <dbReference type="EC" id="2.7.4.25"/>
    </reaction>
</comment>
<dbReference type="GO" id="GO:0006220">
    <property type="term" value="P:pyrimidine nucleotide metabolic process"/>
    <property type="evidence" value="ECO:0007669"/>
    <property type="project" value="UniProtKB-UniRule"/>
</dbReference>
<dbReference type="InterPro" id="IPR027417">
    <property type="entry name" value="P-loop_NTPase"/>
</dbReference>
<evidence type="ECO:0000256" key="3">
    <source>
        <dbReference type="ARBA" id="ARBA00022741"/>
    </source>
</evidence>
<accession>A0A7C4TBK1</accession>
<dbReference type="GO" id="GO:0005524">
    <property type="term" value="F:ATP binding"/>
    <property type="evidence" value="ECO:0007669"/>
    <property type="project" value="UniProtKB-UniRule"/>
</dbReference>
<keyword evidence="4 8" id="KW-0418">Kinase</keyword>
<comment type="caution">
    <text evidence="10">The sequence shown here is derived from an EMBL/GenBank/DDBJ whole genome shotgun (WGS) entry which is preliminary data.</text>
</comment>
<proteinExistence type="inferred from homology"/>
<keyword evidence="3 8" id="KW-0547">Nucleotide-binding</keyword>
<evidence type="ECO:0000313" key="10">
    <source>
        <dbReference type="EMBL" id="HGV97126.1"/>
    </source>
</evidence>
<name>A0A7C4TBK1_UNCW3</name>
<evidence type="ECO:0000256" key="8">
    <source>
        <dbReference type="HAMAP-Rule" id="MF_00238"/>
    </source>
</evidence>
<dbReference type="InterPro" id="IPR003136">
    <property type="entry name" value="Cytidylate_kin"/>
</dbReference>
<evidence type="ECO:0000256" key="2">
    <source>
        <dbReference type="ARBA" id="ARBA00022679"/>
    </source>
</evidence>
<dbReference type="CDD" id="cd02020">
    <property type="entry name" value="CMPK"/>
    <property type="match status" value="1"/>
</dbReference>
<dbReference type="HAMAP" id="MF_00238">
    <property type="entry name" value="Cytidyl_kinase_type1"/>
    <property type="match status" value="1"/>
</dbReference>
<dbReference type="PANTHER" id="PTHR21299">
    <property type="entry name" value="CYTIDYLATE KINASE/PANTOATE-BETA-ALANINE LIGASE"/>
    <property type="match status" value="1"/>
</dbReference>
<comment type="similarity">
    <text evidence="1 8">Belongs to the cytidylate kinase family. Type 1 subfamily.</text>
</comment>
<dbReference type="Gene3D" id="3.40.50.300">
    <property type="entry name" value="P-loop containing nucleotide triphosphate hydrolases"/>
    <property type="match status" value="1"/>
</dbReference>
<evidence type="ECO:0000256" key="5">
    <source>
        <dbReference type="ARBA" id="ARBA00022840"/>
    </source>
</evidence>
<keyword evidence="5 8" id="KW-0067">ATP-binding</keyword>
<protein>
    <recommendedName>
        <fullName evidence="8">Cytidylate kinase</fullName>
        <shortName evidence="8">CK</shortName>
        <ecNumber evidence="8">2.7.4.25</ecNumber>
    </recommendedName>
    <alternativeName>
        <fullName evidence="8">Cytidine monophosphate kinase</fullName>
        <shortName evidence="8">CMP kinase</shortName>
    </alternativeName>
</protein>
<keyword evidence="2 8" id="KW-0808">Transferase</keyword>